<sequence>MDRTHFKQRSDVHTADAATTPRVWAEGHAVTKVTATFSRFGRRAPTLDLRIRRSPQARGYEA</sequence>
<dbReference type="Proteomes" id="UP000061569">
    <property type="component" value="Chromosome"/>
</dbReference>
<name>A0A0S2DH29_LYSEN</name>
<dbReference type="PATRIC" id="fig|69.6.peg.2272"/>
<accession>A0A0S2DH29</accession>
<gene>
    <name evidence="1" type="ORF">GLE_2307</name>
</gene>
<reference evidence="1 2" key="1">
    <citation type="submission" date="2015-11" db="EMBL/GenBank/DDBJ databases">
        <title>Genome sequences of Lysobacter enzymogenes strain C3 and Lysobacter antibioticus ATCC 29479.</title>
        <authorList>
            <person name="Kobayashi D.Y."/>
        </authorList>
    </citation>
    <scope>NUCLEOTIDE SEQUENCE [LARGE SCALE GENOMIC DNA]</scope>
    <source>
        <strain evidence="1 2">C3</strain>
    </source>
</reference>
<evidence type="ECO:0000313" key="1">
    <source>
        <dbReference type="EMBL" id="ALN57656.1"/>
    </source>
</evidence>
<evidence type="ECO:0000313" key="2">
    <source>
        <dbReference type="Proteomes" id="UP000061569"/>
    </source>
</evidence>
<organism evidence="1 2">
    <name type="scientific">Lysobacter enzymogenes</name>
    <dbReference type="NCBI Taxonomy" id="69"/>
    <lineage>
        <taxon>Bacteria</taxon>
        <taxon>Pseudomonadati</taxon>
        <taxon>Pseudomonadota</taxon>
        <taxon>Gammaproteobacteria</taxon>
        <taxon>Lysobacterales</taxon>
        <taxon>Lysobacteraceae</taxon>
        <taxon>Lysobacter</taxon>
    </lineage>
</organism>
<dbReference type="KEGG" id="lez:GLE_2307"/>
<dbReference type="EMBL" id="CP013140">
    <property type="protein sequence ID" value="ALN57656.1"/>
    <property type="molecule type" value="Genomic_DNA"/>
</dbReference>
<dbReference type="AlphaFoldDB" id="A0A0S2DH29"/>
<protein>
    <submittedName>
        <fullName evidence="1">Uncharacterized protein</fullName>
    </submittedName>
</protein>
<proteinExistence type="predicted"/>
<dbReference type="STRING" id="69.GLE_2307"/>